<accession>A0ABS3TFM2</accession>
<dbReference type="InterPro" id="IPR025403">
    <property type="entry name" value="TgpA-like_C"/>
</dbReference>
<feature type="domain" description="Protein-glutamine gamma-glutamyltransferase-like C-terminal" evidence="3">
    <location>
        <begin position="170"/>
        <end position="234"/>
    </location>
</feature>
<reference evidence="4 5" key="1">
    <citation type="submission" date="2021-03" db="EMBL/GenBank/DDBJ databases">
        <authorList>
            <person name="Kim M.K."/>
        </authorList>
    </citation>
    <scope>NUCLEOTIDE SEQUENCE [LARGE SCALE GENOMIC DNA]</scope>
    <source>
        <strain evidence="4 5">BT507</strain>
    </source>
</reference>
<dbReference type="RefSeq" id="WP_208308715.1">
    <property type="nucleotide sequence ID" value="NZ_JAGETX010000012.1"/>
</dbReference>
<gene>
    <name evidence="4" type="ORF">J4D97_17550</name>
</gene>
<evidence type="ECO:0000313" key="5">
    <source>
        <dbReference type="Proteomes" id="UP000670527"/>
    </source>
</evidence>
<evidence type="ECO:0000313" key="4">
    <source>
        <dbReference type="EMBL" id="MBO3272463.1"/>
    </source>
</evidence>
<evidence type="ECO:0000259" key="3">
    <source>
        <dbReference type="Pfam" id="PF13559"/>
    </source>
</evidence>
<keyword evidence="1" id="KW-1133">Transmembrane helix</keyword>
<feature type="transmembrane region" description="Helical" evidence="1">
    <location>
        <begin position="97"/>
        <end position="118"/>
    </location>
</feature>
<dbReference type="Pfam" id="PF13559">
    <property type="entry name" value="DUF4129"/>
    <property type="match status" value="1"/>
</dbReference>
<dbReference type="EMBL" id="JAGETX010000012">
    <property type="protein sequence ID" value="MBO3272463.1"/>
    <property type="molecule type" value="Genomic_DNA"/>
</dbReference>
<keyword evidence="1" id="KW-0812">Transmembrane</keyword>
<comment type="caution">
    <text evidence="4">The sequence shown here is derived from an EMBL/GenBank/DDBJ whole genome shotgun (WGS) entry which is preliminary data.</text>
</comment>
<keyword evidence="5" id="KW-1185">Reference proteome</keyword>
<protein>
    <submittedName>
        <fullName evidence="4">DUF4129 domain-containing protein</fullName>
    </submittedName>
</protein>
<keyword evidence="2" id="KW-0732">Signal</keyword>
<keyword evidence="1" id="KW-0472">Membrane</keyword>
<name>A0ABS3TFM2_9BACT</name>
<organism evidence="4 5">
    <name type="scientific">Hymenobacter defluvii</name>
    <dbReference type="NCBI Taxonomy" id="2054411"/>
    <lineage>
        <taxon>Bacteria</taxon>
        <taxon>Pseudomonadati</taxon>
        <taxon>Bacteroidota</taxon>
        <taxon>Cytophagia</taxon>
        <taxon>Cytophagales</taxon>
        <taxon>Hymenobacteraceae</taxon>
        <taxon>Hymenobacter</taxon>
    </lineage>
</organism>
<evidence type="ECO:0000256" key="1">
    <source>
        <dbReference type="SAM" id="Phobius"/>
    </source>
</evidence>
<dbReference type="Proteomes" id="UP000670527">
    <property type="component" value="Unassembled WGS sequence"/>
</dbReference>
<proteinExistence type="predicted"/>
<evidence type="ECO:0000256" key="2">
    <source>
        <dbReference type="SAM" id="SignalP"/>
    </source>
</evidence>
<feature type="signal peptide" evidence="2">
    <location>
        <begin position="1"/>
        <end position="25"/>
    </location>
</feature>
<sequence>MASFWIRWGRVLLMLLLVSGAPASAAPTPSPAQTAQAASLPPIRLRRPDPEQLRDFRAQRDFQYVDVRSEMSPWDLFWARVWERVGEWLSSRSYHGFWRYVFYALFLGALVFVILKLLQVDITGAFGRNPRRAALAYDTEAEDIHALDFPTLLAEAETAGNYRLAVRLGYLQALKQLTDAGHLEWQPDKTNLTYEHELPAGPLRTAFAEVSRQFEYVWYGELTLTPEHYAHTRASRQALLAQLSDRRAA</sequence>
<feature type="chain" id="PRO_5046659847" evidence="2">
    <location>
        <begin position="26"/>
        <end position="249"/>
    </location>
</feature>